<dbReference type="RefSeq" id="WP_062804332.1">
    <property type="nucleotide sequence ID" value="NZ_CP014847.1"/>
</dbReference>
<evidence type="ECO:0000313" key="2">
    <source>
        <dbReference type="Proteomes" id="UP000220397"/>
    </source>
</evidence>
<gene>
    <name evidence="1" type="ORF">CN398_03080</name>
</gene>
<protein>
    <submittedName>
        <fullName evidence="1">Uncharacterized protein</fullName>
    </submittedName>
</protein>
<dbReference type="AlphaFoldDB" id="A0A9X6VFA2"/>
<accession>A0A9X6VFA2</accession>
<evidence type="ECO:0000313" key="1">
    <source>
        <dbReference type="EMBL" id="PFB09805.1"/>
    </source>
</evidence>
<comment type="caution">
    <text evidence="1">The sequence shown here is derived from an EMBL/GenBank/DDBJ whole genome shotgun (WGS) entry which is preliminary data.</text>
</comment>
<reference evidence="1 2" key="1">
    <citation type="submission" date="2017-09" db="EMBL/GenBank/DDBJ databases">
        <title>Large-scale bioinformatics analysis of Bacillus genomes uncovers conserved roles of natural products in bacterial physiology.</title>
        <authorList>
            <consortium name="Agbiome Team Llc"/>
            <person name="Bleich R.M."/>
            <person name="Kirk G.J."/>
            <person name="Santa Maria K.C."/>
            <person name="Allen S.E."/>
            <person name="Farag S."/>
            <person name="Shank E.A."/>
            <person name="Bowers A."/>
        </authorList>
    </citation>
    <scope>NUCLEOTIDE SEQUENCE [LARGE SCALE GENOMIC DNA]</scope>
    <source>
        <strain evidence="1 2">AFS015413</strain>
    </source>
</reference>
<proteinExistence type="predicted"/>
<organism evidence="1 2">
    <name type="scientific">Bacillus thuringiensis</name>
    <dbReference type="NCBI Taxonomy" id="1428"/>
    <lineage>
        <taxon>Bacteria</taxon>
        <taxon>Bacillati</taxon>
        <taxon>Bacillota</taxon>
        <taxon>Bacilli</taxon>
        <taxon>Bacillales</taxon>
        <taxon>Bacillaceae</taxon>
        <taxon>Bacillus</taxon>
        <taxon>Bacillus cereus group</taxon>
    </lineage>
</organism>
<sequence length="60" mass="6905">MMALNLKFHTVSGEPVVVKNISGYKSFMDFMNTNSHFKWVIFNDVALPMDNVVKVEELKL</sequence>
<dbReference type="Proteomes" id="UP000220397">
    <property type="component" value="Unassembled WGS sequence"/>
</dbReference>
<dbReference type="EMBL" id="NTUS01000009">
    <property type="protein sequence ID" value="PFB09805.1"/>
    <property type="molecule type" value="Genomic_DNA"/>
</dbReference>
<name>A0A9X6VFA2_BACTU</name>